<dbReference type="GO" id="GO:0003950">
    <property type="term" value="F:NAD+ poly-ADP-ribosyltransferase activity"/>
    <property type="evidence" value="ECO:0007669"/>
    <property type="project" value="InterPro"/>
</dbReference>
<dbReference type="Pfam" id="PF00644">
    <property type="entry name" value="PARP"/>
    <property type="match status" value="1"/>
</dbReference>
<dbReference type="EMBL" id="JARJCW010000081">
    <property type="protein sequence ID" value="KAJ7196835.1"/>
    <property type="molecule type" value="Genomic_DNA"/>
</dbReference>
<proteinExistence type="predicted"/>
<reference evidence="3" key="1">
    <citation type="submission" date="2023-03" db="EMBL/GenBank/DDBJ databases">
        <title>Massive genome expansion in bonnet fungi (Mycena s.s.) driven by repeated elements and novel gene families across ecological guilds.</title>
        <authorList>
            <consortium name="Lawrence Berkeley National Laboratory"/>
            <person name="Harder C.B."/>
            <person name="Miyauchi S."/>
            <person name="Viragh M."/>
            <person name="Kuo A."/>
            <person name="Thoen E."/>
            <person name="Andreopoulos B."/>
            <person name="Lu D."/>
            <person name="Skrede I."/>
            <person name="Drula E."/>
            <person name="Henrissat B."/>
            <person name="Morin E."/>
            <person name="Kohler A."/>
            <person name="Barry K."/>
            <person name="LaButti K."/>
            <person name="Morin E."/>
            <person name="Salamov A."/>
            <person name="Lipzen A."/>
            <person name="Mereny Z."/>
            <person name="Hegedus B."/>
            <person name="Baldrian P."/>
            <person name="Stursova M."/>
            <person name="Weitz H."/>
            <person name="Taylor A."/>
            <person name="Grigoriev I.V."/>
            <person name="Nagy L.G."/>
            <person name="Martin F."/>
            <person name="Kauserud H."/>
        </authorList>
    </citation>
    <scope>NUCLEOTIDE SEQUENCE</scope>
    <source>
        <strain evidence="3">9144</strain>
    </source>
</reference>
<feature type="compositionally biased region" description="Low complexity" evidence="1">
    <location>
        <begin position="49"/>
        <end position="84"/>
    </location>
</feature>
<keyword evidence="4" id="KW-1185">Reference proteome</keyword>
<protein>
    <recommendedName>
        <fullName evidence="2">PARP catalytic domain-containing protein</fullName>
    </recommendedName>
</protein>
<organism evidence="3 4">
    <name type="scientific">Mycena pura</name>
    <dbReference type="NCBI Taxonomy" id="153505"/>
    <lineage>
        <taxon>Eukaryota</taxon>
        <taxon>Fungi</taxon>
        <taxon>Dikarya</taxon>
        <taxon>Basidiomycota</taxon>
        <taxon>Agaricomycotina</taxon>
        <taxon>Agaricomycetes</taxon>
        <taxon>Agaricomycetidae</taxon>
        <taxon>Agaricales</taxon>
        <taxon>Marasmiineae</taxon>
        <taxon>Mycenaceae</taxon>
        <taxon>Mycena</taxon>
    </lineage>
</organism>
<dbReference type="PANTHER" id="PTHR31681">
    <property type="entry name" value="C2H2-LIKE ZINC FINGER PROTEIN"/>
    <property type="match status" value="1"/>
</dbReference>
<name>A0AAD6Y6S2_9AGAR</name>
<feature type="domain" description="PARP catalytic" evidence="2">
    <location>
        <begin position="254"/>
        <end position="426"/>
    </location>
</feature>
<dbReference type="PANTHER" id="PTHR31681:SF3">
    <property type="entry name" value="OS04G0690100 PROTEIN"/>
    <property type="match status" value="1"/>
</dbReference>
<feature type="region of interest" description="Disordered" evidence="1">
    <location>
        <begin position="26"/>
        <end position="84"/>
    </location>
</feature>
<sequence>MASTIPMALSLFHTFATQYPGGKQLWTPPSVATTPPAAPASQNPPPAAPSSAPVNIPANPQGTSASSGTTAASVSASPPASTASNLCDNCQLRPKYSDGKKVHSYCSKSCASQAKLPSQPPNLNSSIPKSANCDFCGVRPKFFDGKRTHPFCSKACSKGAAAQKPQLKPNAKATGTSAGVCHAPACQKPAHVNADGTFGSYCSLAHKTLGETICLMCRQAPKLSQSHFCSTLCADDAEKNGAMVLEVPVGHATFKSVADQFKASWRHTHKVCPPVRRVYKIVVARASMASYEAYQTTVESAGHFAGQGRSAGNENRRWHGTRRECNIGDKGQTQLCQSSKCSLCCIIKSSFDIGLWGTKTGWGRFGKGIYTSSTSSKSNDYSHNECTSNLKAILLNKVIVGKGCKLTQDNVALTAPPPGYDSVLAEKGGSLNYDELVVYDNDAIRPSFLVMYEP</sequence>
<dbReference type="Gene3D" id="3.90.228.10">
    <property type="match status" value="1"/>
</dbReference>
<dbReference type="InterPro" id="IPR012317">
    <property type="entry name" value="Poly(ADP-ribose)pol_cat_dom"/>
</dbReference>
<gene>
    <name evidence="3" type="ORF">GGX14DRAFT_552584</name>
</gene>
<dbReference type="Proteomes" id="UP001219525">
    <property type="component" value="Unassembled WGS sequence"/>
</dbReference>
<dbReference type="SUPFAM" id="SSF56399">
    <property type="entry name" value="ADP-ribosylation"/>
    <property type="match status" value="1"/>
</dbReference>
<comment type="caution">
    <text evidence="3">The sequence shown here is derived from an EMBL/GenBank/DDBJ whole genome shotgun (WGS) entry which is preliminary data.</text>
</comment>
<accession>A0AAD6Y6S2</accession>
<evidence type="ECO:0000313" key="3">
    <source>
        <dbReference type="EMBL" id="KAJ7196835.1"/>
    </source>
</evidence>
<evidence type="ECO:0000256" key="1">
    <source>
        <dbReference type="SAM" id="MobiDB-lite"/>
    </source>
</evidence>
<evidence type="ECO:0000259" key="2">
    <source>
        <dbReference type="Pfam" id="PF00644"/>
    </source>
</evidence>
<feature type="compositionally biased region" description="Pro residues" evidence="1">
    <location>
        <begin position="36"/>
        <end position="48"/>
    </location>
</feature>
<evidence type="ECO:0000313" key="4">
    <source>
        <dbReference type="Proteomes" id="UP001219525"/>
    </source>
</evidence>
<dbReference type="AlphaFoldDB" id="A0AAD6Y6S2"/>